<dbReference type="EMBL" id="DUZY01000004">
    <property type="protein sequence ID" value="DAD34127.1"/>
    <property type="molecule type" value="Genomic_DNA"/>
</dbReference>
<evidence type="ECO:0000313" key="1">
    <source>
        <dbReference type="EMBL" id="DAD34127.1"/>
    </source>
</evidence>
<protein>
    <submittedName>
        <fullName evidence="1">Uncharacterized protein</fullName>
    </submittedName>
</protein>
<dbReference type="Proteomes" id="UP000607653">
    <property type="component" value="Unassembled WGS sequence"/>
</dbReference>
<accession>A0A822YNM6</accession>
<dbReference type="AlphaFoldDB" id="A0A822YNM6"/>
<organism evidence="1 2">
    <name type="scientific">Nelumbo nucifera</name>
    <name type="common">Sacred lotus</name>
    <dbReference type="NCBI Taxonomy" id="4432"/>
    <lineage>
        <taxon>Eukaryota</taxon>
        <taxon>Viridiplantae</taxon>
        <taxon>Streptophyta</taxon>
        <taxon>Embryophyta</taxon>
        <taxon>Tracheophyta</taxon>
        <taxon>Spermatophyta</taxon>
        <taxon>Magnoliopsida</taxon>
        <taxon>Proteales</taxon>
        <taxon>Nelumbonaceae</taxon>
        <taxon>Nelumbo</taxon>
    </lineage>
</organism>
<name>A0A822YNM6_NELNU</name>
<reference evidence="1 2" key="1">
    <citation type="journal article" date="2020" name="Mol. Biol. Evol.">
        <title>Distinct Expression and Methylation Patterns for Genes with Different Fates following a Single Whole-Genome Duplication in Flowering Plants.</title>
        <authorList>
            <person name="Shi T."/>
            <person name="Rahmani R.S."/>
            <person name="Gugger P.F."/>
            <person name="Wang M."/>
            <person name="Li H."/>
            <person name="Zhang Y."/>
            <person name="Li Z."/>
            <person name="Wang Q."/>
            <person name="Van de Peer Y."/>
            <person name="Marchal K."/>
            <person name="Chen J."/>
        </authorList>
    </citation>
    <scope>NUCLEOTIDE SEQUENCE [LARGE SCALE GENOMIC DNA]</scope>
    <source>
        <tissue evidence="1">Leaf</tissue>
    </source>
</reference>
<comment type="caution">
    <text evidence="1">The sequence shown here is derived from an EMBL/GenBank/DDBJ whole genome shotgun (WGS) entry which is preliminary data.</text>
</comment>
<evidence type="ECO:0000313" key="2">
    <source>
        <dbReference type="Proteomes" id="UP000607653"/>
    </source>
</evidence>
<sequence>MQIAGLEFDKVLVRNVLAPSSVCCCPSSVSTRPHPDTYRGIRNAACACKAMSTEPWV</sequence>
<gene>
    <name evidence="1" type="ORF">HUJ06_004766</name>
</gene>
<proteinExistence type="predicted"/>
<keyword evidence="2" id="KW-1185">Reference proteome</keyword>